<dbReference type="AlphaFoldDB" id="A0A087ALI1"/>
<keyword evidence="2" id="KW-1133">Transmembrane helix</keyword>
<evidence type="ECO:0000256" key="2">
    <source>
        <dbReference type="SAM" id="Phobius"/>
    </source>
</evidence>
<sequence length="236" mass="25455">MPAQPQYPADQPTTALPPVSSTMPAAYPPQQRLPQGPQDPGNKKKLSPAAIVGIVAGALVLIALVVWGIVSITHRQDTPTASTTSTSQATPSPSDHSKDNGKDKDTDDLADELDEDLDDFSDLDDSNATRIPQGESLEEFLTSTGSLDMLRESIESQSNENASGTVRVQGDTLIIEFRLKTIRGDAAKEVAKADVFDDDDSIREQLESLHEYFPNAAIKVVVYDADGATVLERTYE</sequence>
<feature type="compositionally biased region" description="Polar residues" evidence="1">
    <location>
        <begin position="11"/>
        <end position="23"/>
    </location>
</feature>
<name>A0A087ALI1_9BIFI</name>
<feature type="region of interest" description="Disordered" evidence="1">
    <location>
        <begin position="1"/>
        <end position="45"/>
    </location>
</feature>
<feature type="region of interest" description="Disordered" evidence="1">
    <location>
        <begin position="77"/>
        <end position="138"/>
    </location>
</feature>
<keyword evidence="2" id="KW-0812">Transmembrane</keyword>
<feature type="compositionally biased region" description="Basic and acidic residues" evidence="1">
    <location>
        <begin position="95"/>
        <end position="107"/>
    </location>
</feature>
<keyword evidence="2" id="KW-0472">Membrane</keyword>
<keyword evidence="4" id="KW-1185">Reference proteome</keyword>
<dbReference type="EMBL" id="JGYW01000002">
    <property type="protein sequence ID" value="KFI59631.1"/>
    <property type="molecule type" value="Genomic_DNA"/>
</dbReference>
<feature type="compositionally biased region" description="Low complexity" evidence="1">
    <location>
        <begin position="78"/>
        <end position="94"/>
    </location>
</feature>
<proteinExistence type="predicted"/>
<protein>
    <submittedName>
        <fullName evidence="3">Uncharacterized protein</fullName>
    </submittedName>
</protein>
<accession>A0A087ALI1</accession>
<feature type="compositionally biased region" description="Acidic residues" evidence="1">
    <location>
        <begin position="108"/>
        <end position="125"/>
    </location>
</feature>
<reference evidence="3 4" key="1">
    <citation type="submission" date="2014-03" db="EMBL/GenBank/DDBJ databases">
        <title>Genomics of Bifidobacteria.</title>
        <authorList>
            <person name="Ventura M."/>
            <person name="Milani C."/>
            <person name="Lugli G.A."/>
        </authorList>
    </citation>
    <scope>NUCLEOTIDE SEQUENCE [LARGE SCALE GENOMIC DNA]</scope>
    <source>
        <strain evidence="3 4">LMG 11596</strain>
    </source>
</reference>
<feature type="transmembrane region" description="Helical" evidence="2">
    <location>
        <begin position="49"/>
        <end position="70"/>
    </location>
</feature>
<gene>
    <name evidence="3" type="ORF">BGLCM_0299</name>
</gene>
<dbReference type="Proteomes" id="UP000029074">
    <property type="component" value="Unassembled WGS sequence"/>
</dbReference>
<evidence type="ECO:0000313" key="4">
    <source>
        <dbReference type="Proteomes" id="UP000029074"/>
    </source>
</evidence>
<evidence type="ECO:0000313" key="3">
    <source>
        <dbReference type="EMBL" id="KFI59631.1"/>
    </source>
</evidence>
<comment type="caution">
    <text evidence="3">The sequence shown here is derived from an EMBL/GenBank/DDBJ whole genome shotgun (WGS) entry which is preliminary data.</text>
</comment>
<evidence type="ECO:0000256" key="1">
    <source>
        <dbReference type="SAM" id="MobiDB-lite"/>
    </source>
</evidence>
<organism evidence="3 4">
    <name type="scientific">Bifidobacterium gallicum DSM 20093 = LMG 11596</name>
    <dbReference type="NCBI Taxonomy" id="561180"/>
    <lineage>
        <taxon>Bacteria</taxon>
        <taxon>Bacillati</taxon>
        <taxon>Actinomycetota</taxon>
        <taxon>Actinomycetes</taxon>
        <taxon>Bifidobacteriales</taxon>
        <taxon>Bifidobacteriaceae</taxon>
        <taxon>Bifidobacterium</taxon>
    </lineage>
</organism>